<name>V5H5T7_ANOGL</name>
<dbReference type="AlphaFoldDB" id="V5H5T7"/>
<proteinExistence type="predicted"/>
<dbReference type="PANTHER" id="PTHR33480">
    <property type="entry name" value="SET DOMAIN-CONTAINING PROTEIN-RELATED"/>
    <property type="match status" value="1"/>
</dbReference>
<reference evidence="1" key="1">
    <citation type="submission" date="2013-07" db="EMBL/GenBank/DDBJ databases">
        <title>Midgut Transcriptome Profiling of Anoplphora glabripennis, a Lignocellulose Degrading, Wood-Boring Cerambycid.</title>
        <authorList>
            <person name="Scully E.D."/>
            <person name="Hoover K."/>
            <person name="Carlson J.E."/>
            <person name="Tien M."/>
            <person name="Geib S.M."/>
        </authorList>
    </citation>
    <scope>NUCLEOTIDE SEQUENCE</scope>
</reference>
<dbReference type="PANTHER" id="PTHR33480:SF1">
    <property type="entry name" value="TYR RECOMBINASE DOMAIN-CONTAINING PROTEIN"/>
    <property type="match status" value="1"/>
</dbReference>
<dbReference type="EMBL" id="GALX01000318">
    <property type="protein sequence ID" value="JAB68148.1"/>
    <property type="molecule type" value="Transcribed_RNA"/>
</dbReference>
<sequence length="135" mass="15548">IKNDYYPCVNCLGYFKKNYLWRHRKKCQSKSSTNTSKQHLTEAQTLLVSTGQLGSFLQKSRLRNEIFPIMRGDNTSFIAKSDPLICLYGASYLNKHKRKQMGVVVSNKMREIARLKIALQNSTSITQFIDVLKPD</sequence>
<organism evidence="1">
    <name type="scientific">Anoplophora glabripennis</name>
    <name type="common">Asian longhorn beetle</name>
    <name type="synonym">Anoplophora nobilis</name>
    <dbReference type="NCBI Taxonomy" id="217634"/>
    <lineage>
        <taxon>Eukaryota</taxon>
        <taxon>Metazoa</taxon>
        <taxon>Ecdysozoa</taxon>
        <taxon>Arthropoda</taxon>
        <taxon>Hexapoda</taxon>
        <taxon>Insecta</taxon>
        <taxon>Pterygota</taxon>
        <taxon>Neoptera</taxon>
        <taxon>Endopterygota</taxon>
        <taxon>Coleoptera</taxon>
        <taxon>Polyphaga</taxon>
        <taxon>Cucujiformia</taxon>
        <taxon>Chrysomeloidea</taxon>
        <taxon>Cerambycidae</taxon>
        <taxon>Lamiinae</taxon>
        <taxon>Lamiini</taxon>
        <taxon>Anoplophora</taxon>
    </lineage>
</organism>
<feature type="non-terminal residue" evidence="1">
    <location>
        <position position="135"/>
    </location>
</feature>
<accession>V5H5T7</accession>
<protein>
    <submittedName>
        <fullName evidence="1">Uncharacterized protein</fullName>
    </submittedName>
</protein>
<evidence type="ECO:0000313" key="1">
    <source>
        <dbReference type="EMBL" id="JAB68148.1"/>
    </source>
</evidence>
<feature type="non-terminal residue" evidence="1">
    <location>
        <position position="1"/>
    </location>
</feature>